<protein>
    <recommendedName>
        <fullName evidence="3">Sec39 domain-containing protein</fullName>
    </recommendedName>
</protein>
<evidence type="ECO:0008006" key="3">
    <source>
        <dbReference type="Google" id="ProtNLM"/>
    </source>
</evidence>
<keyword evidence="2" id="KW-1185">Reference proteome</keyword>
<gene>
    <name evidence="1" type="ORF">LPJ53_005191</name>
</gene>
<dbReference type="AlphaFoldDB" id="A0A9W7XSY4"/>
<organism evidence="1 2">
    <name type="scientific">Coemansia erecta</name>
    <dbReference type="NCBI Taxonomy" id="147472"/>
    <lineage>
        <taxon>Eukaryota</taxon>
        <taxon>Fungi</taxon>
        <taxon>Fungi incertae sedis</taxon>
        <taxon>Zoopagomycota</taxon>
        <taxon>Kickxellomycotina</taxon>
        <taxon>Kickxellomycetes</taxon>
        <taxon>Kickxellales</taxon>
        <taxon>Kickxellaceae</taxon>
        <taxon>Coemansia</taxon>
    </lineage>
</organism>
<reference evidence="1" key="1">
    <citation type="submission" date="2022-07" db="EMBL/GenBank/DDBJ databases">
        <title>Phylogenomic reconstructions and comparative analyses of Kickxellomycotina fungi.</title>
        <authorList>
            <person name="Reynolds N.K."/>
            <person name="Stajich J.E."/>
            <person name="Barry K."/>
            <person name="Grigoriev I.V."/>
            <person name="Crous P."/>
            <person name="Smith M.E."/>
        </authorList>
    </citation>
    <scope>NUCLEOTIDE SEQUENCE</scope>
    <source>
        <strain evidence="1">NBRC 32514</strain>
    </source>
</reference>
<name>A0A9W7XSY4_9FUNG</name>
<dbReference type="OrthoDB" id="27490at2759"/>
<dbReference type="Proteomes" id="UP001149813">
    <property type="component" value="Unassembled WGS sequence"/>
</dbReference>
<evidence type="ECO:0000313" key="2">
    <source>
        <dbReference type="Proteomes" id="UP001149813"/>
    </source>
</evidence>
<proteinExistence type="predicted"/>
<comment type="caution">
    <text evidence="1">The sequence shown here is derived from an EMBL/GenBank/DDBJ whole genome shotgun (WGS) entry which is preliminary data.</text>
</comment>
<evidence type="ECO:0000313" key="1">
    <source>
        <dbReference type="EMBL" id="KAJ1720151.1"/>
    </source>
</evidence>
<dbReference type="EMBL" id="JANBOJ010000290">
    <property type="protein sequence ID" value="KAJ1720151.1"/>
    <property type="molecule type" value="Genomic_DNA"/>
</dbReference>
<feature type="non-terminal residue" evidence="1">
    <location>
        <position position="1037"/>
    </location>
</feature>
<sequence>MTLDRPDLQHTTLLRIAACTTAEQLTATLAKAAQPAVDSAQLVQTAADTIPAPALLALAQAQPASDAAQWTGACVQRALSIDATTGRIDQAISWLEHTQHTCVQTPSRPVLAYARLVQAMGAPAGALGELAGLAPDQAVGWAVGRLHDALSQDGCSASAGPRWSAVGRVVQADELCQAWTAWWAVALGDGDGDGDAWQHAVFRQMLQEDCQAFAAEIRLAAALLLPGVFAEPETLERALQEIDDDDDDDEEGGGGRVDLRRLPGDVLAAAVAGDAGRLVRGARRHLGDVAGGVRALAEAWHALRGLGVSADTSRLLSLLVDPAESRQLLAHVLQTAPASNPTGWWADISRLRELGLFGQVSDDRLQQKLLENGRFGEARAVSEHTLGTAGRRAAREMFGRGDLAGARRVLEACGDARMAGRVEAAQLAQQTFAVGPVDTLGLPAGRALGEVLQGAEGAYRRAGTAHELGRLLGLAKPAVAALLLRSAVQACDYAAAYEVARKAEKLARPPSPVLAAALAELARRWAGAEHPGRRAEVAALALRTCPAEHLQEAVGVWLGSAQKPHANEAPPDVRAEVARRMAGSAAALAREQGSAEQGAADVDVDGACVRVRSMDAAIVGRSVRGLHGDARARVLLAWLDYAAEQDQGRPMDPAASRLRAQVERALVADHCARLLAHLAPQLTRPAEAGHAHMYRLYARAADAAGRPGDAEQARVRARLAVELAPPVARVVGLVLAGRLDELGRLCDGSPEQGGLAAAAAALAGPPGVQRIAAVDGEGLQACAPQHVASALAWRALEGSLADPAESLLRLIAQPEHVRRARALVAFGRPGLPMAARRRLLLLLPPGAPGAGGTPDDRALAYVDALPADAAWTQAFDAEMAGQAEGAGEDVRAACGRALRRLAQGPGGAGVLVEAQAAAARVCGIWAAEPPSLAAVYGGLLAEPSDDAGPTVHAARGALALAAETDDAGLARALRCSVLRAIEDGAHPAATVRLQLVRLCEAHGVGVDEGVHLLVLARALWRWTDVALEQVRGDRFAT</sequence>
<accession>A0A9W7XSY4</accession>